<keyword evidence="2" id="KW-1185">Reference proteome</keyword>
<evidence type="ECO:0000313" key="1">
    <source>
        <dbReference type="EMBL" id="KAH7261334.1"/>
    </source>
</evidence>
<dbReference type="RefSeq" id="XP_046053211.1">
    <property type="nucleotide sequence ID" value="XM_046198018.1"/>
</dbReference>
<organism evidence="1 2">
    <name type="scientific">Fusarium redolens</name>
    <dbReference type="NCBI Taxonomy" id="48865"/>
    <lineage>
        <taxon>Eukaryota</taxon>
        <taxon>Fungi</taxon>
        <taxon>Dikarya</taxon>
        <taxon>Ascomycota</taxon>
        <taxon>Pezizomycotina</taxon>
        <taxon>Sordariomycetes</taxon>
        <taxon>Hypocreomycetidae</taxon>
        <taxon>Hypocreales</taxon>
        <taxon>Nectriaceae</taxon>
        <taxon>Fusarium</taxon>
        <taxon>Fusarium redolens species complex</taxon>
    </lineage>
</organism>
<comment type="caution">
    <text evidence="1">The sequence shown here is derived from an EMBL/GenBank/DDBJ whole genome shotgun (WGS) entry which is preliminary data.</text>
</comment>
<evidence type="ECO:0000313" key="2">
    <source>
        <dbReference type="Proteomes" id="UP000720189"/>
    </source>
</evidence>
<dbReference type="EMBL" id="JAGMUX010000004">
    <property type="protein sequence ID" value="KAH7261334.1"/>
    <property type="molecule type" value="Genomic_DNA"/>
</dbReference>
<dbReference type="Proteomes" id="UP000720189">
    <property type="component" value="Unassembled WGS sequence"/>
</dbReference>
<reference evidence="1" key="1">
    <citation type="journal article" date="2021" name="Nat. Commun.">
        <title>Genetic determinants of endophytism in the Arabidopsis root mycobiome.</title>
        <authorList>
            <person name="Mesny F."/>
            <person name="Miyauchi S."/>
            <person name="Thiergart T."/>
            <person name="Pickel B."/>
            <person name="Atanasova L."/>
            <person name="Karlsson M."/>
            <person name="Huettel B."/>
            <person name="Barry K.W."/>
            <person name="Haridas S."/>
            <person name="Chen C."/>
            <person name="Bauer D."/>
            <person name="Andreopoulos W."/>
            <person name="Pangilinan J."/>
            <person name="LaButti K."/>
            <person name="Riley R."/>
            <person name="Lipzen A."/>
            <person name="Clum A."/>
            <person name="Drula E."/>
            <person name="Henrissat B."/>
            <person name="Kohler A."/>
            <person name="Grigoriev I.V."/>
            <person name="Martin F.M."/>
            <person name="Hacquard S."/>
        </authorList>
    </citation>
    <scope>NUCLEOTIDE SEQUENCE</scope>
    <source>
        <strain evidence="1">MPI-CAGE-AT-0023</strain>
    </source>
</reference>
<protein>
    <submittedName>
        <fullName evidence="1">Uncharacterized protein</fullName>
    </submittedName>
</protein>
<name>A0A9P9HPB4_FUSRE</name>
<sequence length="182" mass="20059">MASERTTTLKRNCSAGRRRTATGVSGDLASLQSSLSWGVVQGTRPGVSFEDELTIRVESGNSEKLLVQDERMSVNANKSHGTLIFTAIDCYLLNNSTFTLLFTAQANRLEDDTYLRRMADARALSHDDETRGLLDLILRGVADWDPCYAQTQWKKSNQQVQIITDLALAQVVRQAVGVGVAH</sequence>
<dbReference type="AlphaFoldDB" id="A0A9P9HPB4"/>
<accession>A0A9P9HPB4</accession>
<proteinExistence type="predicted"/>
<gene>
    <name evidence="1" type="ORF">BKA55DRAFT_673086</name>
</gene>
<dbReference type="GeneID" id="70227972"/>